<proteinExistence type="predicted"/>
<dbReference type="InterPro" id="IPR050963">
    <property type="entry name" value="Sirohydro_Cobaltochel/CbiX"/>
</dbReference>
<dbReference type="SUPFAM" id="SSF53800">
    <property type="entry name" value="Chelatase"/>
    <property type="match status" value="1"/>
</dbReference>
<name>A0AAW1NYJ6_9CHLO</name>
<dbReference type="Proteomes" id="UP001465755">
    <property type="component" value="Unassembled WGS sequence"/>
</dbReference>
<keyword evidence="2" id="KW-0456">Lyase</keyword>
<protein>
    <recommendedName>
        <fullName evidence="6">Sirohydrochlorin cobaltochelatase</fullName>
    </recommendedName>
</protein>
<dbReference type="PANTHER" id="PTHR33542:SF3">
    <property type="entry name" value="SIROHYDROCHLORIN FERROCHELATASE, CHLOROPLASTIC"/>
    <property type="match status" value="1"/>
</dbReference>
<accession>A0AAW1NYJ6</accession>
<dbReference type="AlphaFoldDB" id="A0AAW1NYJ6"/>
<evidence type="ECO:0008006" key="6">
    <source>
        <dbReference type="Google" id="ProtNLM"/>
    </source>
</evidence>
<dbReference type="Gene3D" id="3.40.50.1400">
    <property type="match status" value="1"/>
</dbReference>
<feature type="compositionally biased region" description="Polar residues" evidence="3">
    <location>
        <begin position="113"/>
        <end position="123"/>
    </location>
</feature>
<comment type="caution">
    <text evidence="4">The sequence shown here is derived from an EMBL/GenBank/DDBJ whole genome shotgun (WGS) entry which is preliminary data.</text>
</comment>
<evidence type="ECO:0000313" key="5">
    <source>
        <dbReference type="Proteomes" id="UP001465755"/>
    </source>
</evidence>
<evidence type="ECO:0000313" key="4">
    <source>
        <dbReference type="EMBL" id="KAK9799765.1"/>
    </source>
</evidence>
<evidence type="ECO:0000256" key="3">
    <source>
        <dbReference type="SAM" id="MobiDB-lite"/>
    </source>
</evidence>
<dbReference type="GO" id="GO:0016829">
    <property type="term" value="F:lyase activity"/>
    <property type="evidence" value="ECO:0007669"/>
    <property type="project" value="UniProtKB-KW"/>
</dbReference>
<dbReference type="PANTHER" id="PTHR33542">
    <property type="entry name" value="SIROHYDROCHLORIN FERROCHELATASE, CHLOROPLASTIC"/>
    <property type="match status" value="1"/>
</dbReference>
<dbReference type="InterPro" id="IPR002762">
    <property type="entry name" value="CbiX-like"/>
</dbReference>
<gene>
    <name evidence="4" type="ORF">WJX73_001818</name>
</gene>
<organism evidence="4 5">
    <name type="scientific">Symbiochloris irregularis</name>
    <dbReference type="NCBI Taxonomy" id="706552"/>
    <lineage>
        <taxon>Eukaryota</taxon>
        <taxon>Viridiplantae</taxon>
        <taxon>Chlorophyta</taxon>
        <taxon>core chlorophytes</taxon>
        <taxon>Trebouxiophyceae</taxon>
        <taxon>Trebouxiales</taxon>
        <taxon>Trebouxiaceae</taxon>
        <taxon>Symbiochloris</taxon>
    </lineage>
</organism>
<dbReference type="GO" id="GO:0046872">
    <property type="term" value="F:metal ion binding"/>
    <property type="evidence" value="ECO:0007669"/>
    <property type="project" value="UniProtKB-KW"/>
</dbReference>
<dbReference type="Pfam" id="PF01903">
    <property type="entry name" value="CbiX"/>
    <property type="match status" value="1"/>
</dbReference>
<evidence type="ECO:0000256" key="1">
    <source>
        <dbReference type="ARBA" id="ARBA00022723"/>
    </source>
</evidence>
<reference evidence="4 5" key="1">
    <citation type="journal article" date="2024" name="Nat. Commun.">
        <title>Phylogenomics reveals the evolutionary origins of lichenization in chlorophyte algae.</title>
        <authorList>
            <person name="Puginier C."/>
            <person name="Libourel C."/>
            <person name="Otte J."/>
            <person name="Skaloud P."/>
            <person name="Haon M."/>
            <person name="Grisel S."/>
            <person name="Petersen M."/>
            <person name="Berrin J.G."/>
            <person name="Delaux P.M."/>
            <person name="Dal Grande F."/>
            <person name="Keller J."/>
        </authorList>
    </citation>
    <scope>NUCLEOTIDE SEQUENCE [LARGE SCALE GENOMIC DNA]</scope>
    <source>
        <strain evidence="4 5">SAG 2036</strain>
    </source>
</reference>
<keyword evidence="5" id="KW-1185">Reference proteome</keyword>
<keyword evidence="1" id="KW-0479">Metal-binding</keyword>
<evidence type="ECO:0000256" key="2">
    <source>
        <dbReference type="ARBA" id="ARBA00023239"/>
    </source>
</evidence>
<sequence length="136" mass="14662">MGSRMQRHVLGTSQGMQGHVYRQYSGRDAVRIAHMELASPSIGDAVSDLAQSGYREIVIAPYFLSNGRHITQDIPALVAEAQEAHPSVQCRIADPIGVDSLMAKIIEQRVVSAVQQPPSQGSSDPKPATAVTIEKE</sequence>
<dbReference type="EMBL" id="JALJOQ010000087">
    <property type="protein sequence ID" value="KAK9799765.1"/>
    <property type="molecule type" value="Genomic_DNA"/>
</dbReference>
<feature type="region of interest" description="Disordered" evidence="3">
    <location>
        <begin position="113"/>
        <end position="136"/>
    </location>
</feature>
<dbReference type="CDD" id="cd03416">
    <property type="entry name" value="CbiX_SirB_N"/>
    <property type="match status" value="1"/>
</dbReference>